<gene>
    <name evidence="4" type="ORF">SR1949_00580</name>
</gene>
<accession>A0A479ZTK7</accession>
<name>A0A479ZTK7_9CYAN</name>
<feature type="compositionally biased region" description="Polar residues" evidence="2">
    <location>
        <begin position="189"/>
        <end position="198"/>
    </location>
</feature>
<keyword evidence="5" id="KW-1185">Reference proteome</keyword>
<comment type="caution">
    <text evidence="4">The sequence shown here is derived from an EMBL/GenBank/DDBJ whole genome shotgun (WGS) entry which is preliminary data.</text>
</comment>
<dbReference type="GO" id="GO:0030288">
    <property type="term" value="C:outer membrane-bounded periplasmic space"/>
    <property type="evidence" value="ECO:0007669"/>
    <property type="project" value="TreeGrafter"/>
</dbReference>
<keyword evidence="1" id="KW-0378">Hydrolase</keyword>
<dbReference type="EMBL" id="BJCE01000001">
    <property type="protein sequence ID" value="GCL34966.1"/>
    <property type="molecule type" value="Genomic_DNA"/>
</dbReference>
<dbReference type="Pfam" id="PF11741">
    <property type="entry name" value="AMIN"/>
    <property type="match status" value="1"/>
</dbReference>
<dbReference type="InterPro" id="IPR021731">
    <property type="entry name" value="AMIN_dom"/>
</dbReference>
<feature type="compositionally biased region" description="Low complexity" evidence="2">
    <location>
        <begin position="155"/>
        <end position="169"/>
    </location>
</feature>
<proteinExistence type="predicted"/>
<feature type="domain" description="AMIN" evidence="3">
    <location>
        <begin position="50"/>
        <end position="146"/>
    </location>
</feature>
<evidence type="ECO:0000256" key="1">
    <source>
        <dbReference type="ARBA" id="ARBA00022801"/>
    </source>
</evidence>
<organism evidence="4 5">
    <name type="scientific">Sphaerospermopsis reniformis</name>
    <dbReference type="NCBI Taxonomy" id="531300"/>
    <lineage>
        <taxon>Bacteria</taxon>
        <taxon>Bacillati</taxon>
        <taxon>Cyanobacteriota</taxon>
        <taxon>Cyanophyceae</taxon>
        <taxon>Nostocales</taxon>
        <taxon>Aphanizomenonaceae</taxon>
        <taxon>Sphaerospermopsis</taxon>
    </lineage>
</organism>
<dbReference type="GO" id="GO:0008745">
    <property type="term" value="F:N-acetylmuramoyl-L-alanine amidase activity"/>
    <property type="evidence" value="ECO:0007669"/>
    <property type="project" value="TreeGrafter"/>
</dbReference>
<dbReference type="RefSeq" id="WP_137665977.1">
    <property type="nucleotide sequence ID" value="NZ_BJCE01000001.1"/>
</dbReference>
<protein>
    <recommendedName>
        <fullName evidence="3">AMIN domain-containing protein</fullName>
    </recommendedName>
</protein>
<dbReference type="PANTHER" id="PTHR30404">
    <property type="entry name" value="N-ACETYLMURAMOYL-L-ALANINE AMIDASE"/>
    <property type="match status" value="1"/>
</dbReference>
<feature type="region of interest" description="Disordered" evidence="2">
    <location>
        <begin position="153"/>
        <end position="198"/>
    </location>
</feature>
<reference evidence="5" key="1">
    <citation type="submission" date="2019-02" db="EMBL/GenBank/DDBJ databases">
        <title>Draft genome sequence of Sphaerospermopsis reniformis NIES-1949.</title>
        <authorList>
            <person name="Yamaguchi H."/>
            <person name="Suzuki S."/>
            <person name="Kawachi M."/>
        </authorList>
    </citation>
    <scope>NUCLEOTIDE SEQUENCE [LARGE SCALE GENOMIC DNA]</scope>
    <source>
        <strain evidence="5">NIES-1949</strain>
    </source>
</reference>
<evidence type="ECO:0000256" key="2">
    <source>
        <dbReference type="SAM" id="MobiDB-lite"/>
    </source>
</evidence>
<dbReference type="Proteomes" id="UP000300142">
    <property type="component" value="Unassembled WGS sequence"/>
</dbReference>
<dbReference type="AlphaFoldDB" id="A0A479ZTK7"/>
<dbReference type="InterPro" id="IPR050695">
    <property type="entry name" value="N-acetylmuramoyl_amidase_3"/>
</dbReference>
<evidence type="ECO:0000313" key="5">
    <source>
        <dbReference type="Proteomes" id="UP000300142"/>
    </source>
</evidence>
<dbReference type="PANTHER" id="PTHR30404:SF0">
    <property type="entry name" value="N-ACETYLMURAMOYL-L-ALANINE AMIDASE AMIC"/>
    <property type="match status" value="1"/>
</dbReference>
<evidence type="ECO:0000259" key="3">
    <source>
        <dbReference type="Pfam" id="PF11741"/>
    </source>
</evidence>
<dbReference type="Gene3D" id="2.60.40.3500">
    <property type="match status" value="1"/>
</dbReference>
<evidence type="ECO:0000313" key="4">
    <source>
        <dbReference type="EMBL" id="GCL34966.1"/>
    </source>
</evidence>
<sequence length="254" mass="28157">MKSLLKTRQVLPSNLLKISLLLLSTTITLNTCINLAIANLPKPKVTLNKWQLNPKSQQLEITLSANTKPEYFYLDQPPRLVVDLPNTQLGNVNTQKSYSGTIQKIRVSQFSPHITRLVIDLKPGTFVDVSKVKLQPAFPKNPTRWVLRPIFSHHNTTNSNQPSPSSLMTLPPPTTNLPTNQQPLVTAPPLNSQNPSRLSNLTIIPANSANSSENTNMITIPNSSANIPNSQNYSNQNFSVPIIEFGQPIPTTNW</sequence>